<protein>
    <recommendedName>
        <fullName evidence="4">Peptidase A2 domain-containing protein</fullName>
    </recommendedName>
</protein>
<accession>A0A164DBK2</accession>
<name>A0A164DBK2_9CRUS</name>
<dbReference type="OrthoDB" id="7444419at2759"/>
<evidence type="ECO:0000256" key="1">
    <source>
        <dbReference type="SAM" id="MobiDB-lite"/>
    </source>
</evidence>
<evidence type="ECO:0000313" key="2">
    <source>
        <dbReference type="EMBL" id="KZR95606.1"/>
    </source>
</evidence>
<gene>
    <name evidence="2" type="ORF">APZ42_010570</name>
</gene>
<proteinExistence type="predicted"/>
<feature type="non-terminal residue" evidence="2">
    <location>
        <position position="1"/>
    </location>
</feature>
<feature type="region of interest" description="Disordered" evidence="1">
    <location>
        <begin position="1"/>
        <end position="47"/>
    </location>
</feature>
<dbReference type="PANTHER" id="PTHR47331">
    <property type="entry name" value="PHD-TYPE DOMAIN-CONTAINING PROTEIN"/>
    <property type="match status" value="1"/>
</dbReference>
<dbReference type="AlphaFoldDB" id="A0A164DBK2"/>
<evidence type="ECO:0000313" key="3">
    <source>
        <dbReference type="Proteomes" id="UP000076858"/>
    </source>
</evidence>
<evidence type="ECO:0008006" key="4">
    <source>
        <dbReference type="Google" id="ProtNLM"/>
    </source>
</evidence>
<keyword evidence="3" id="KW-1185">Reference proteome</keyword>
<sequence>KKHVKKQNAAHTSTIGHVSTEEGSKSTASSPPEAAPKGKQPKTEKKAAEKTDQWRCLACNGRAHNFASCSLFMSFTPTKRAKVVFKSGRCLLCLTGKHERKECPRDIKCTMGRCTGSRHRPLLHGSEFITLRKLSDPTSPSASTSTAFLGTLTQKEPVKRRVRFKIVLVRISFGTRWVDTFEFLDTGSDTTLIRRDLIKR</sequence>
<feature type="non-terminal residue" evidence="2">
    <location>
        <position position="200"/>
    </location>
</feature>
<dbReference type="EMBL" id="LRGB01028038">
    <property type="protein sequence ID" value="KZR95606.1"/>
    <property type="molecule type" value="Genomic_DNA"/>
</dbReference>
<dbReference type="Proteomes" id="UP000076858">
    <property type="component" value="Unassembled WGS sequence"/>
</dbReference>
<organism evidence="2 3">
    <name type="scientific">Daphnia magna</name>
    <dbReference type="NCBI Taxonomy" id="35525"/>
    <lineage>
        <taxon>Eukaryota</taxon>
        <taxon>Metazoa</taxon>
        <taxon>Ecdysozoa</taxon>
        <taxon>Arthropoda</taxon>
        <taxon>Crustacea</taxon>
        <taxon>Branchiopoda</taxon>
        <taxon>Diplostraca</taxon>
        <taxon>Cladocera</taxon>
        <taxon>Anomopoda</taxon>
        <taxon>Daphniidae</taxon>
        <taxon>Daphnia</taxon>
    </lineage>
</organism>
<dbReference type="PANTHER" id="PTHR47331:SF5">
    <property type="entry name" value="RIBONUCLEASE H"/>
    <property type="match status" value="1"/>
</dbReference>
<comment type="caution">
    <text evidence="2">The sequence shown here is derived from an EMBL/GenBank/DDBJ whole genome shotgun (WGS) entry which is preliminary data.</text>
</comment>
<reference evidence="2 3" key="1">
    <citation type="submission" date="2016-03" db="EMBL/GenBank/DDBJ databases">
        <title>EvidentialGene: Evidence-directed Construction of Genes on Genomes.</title>
        <authorList>
            <person name="Gilbert D.G."/>
            <person name="Choi J.-H."/>
            <person name="Mockaitis K."/>
            <person name="Colbourne J."/>
            <person name="Pfrender M."/>
        </authorList>
    </citation>
    <scope>NUCLEOTIDE SEQUENCE [LARGE SCALE GENOMIC DNA]</scope>
    <source>
        <strain evidence="2 3">Xinb3</strain>
        <tissue evidence="2">Complete organism</tissue>
    </source>
</reference>